<proteinExistence type="predicted"/>
<reference evidence="1" key="1">
    <citation type="submission" date="2019-08" db="EMBL/GenBank/DDBJ databases">
        <authorList>
            <person name="Kucharzyk K."/>
            <person name="Murdoch R.W."/>
            <person name="Higgins S."/>
            <person name="Loffler F."/>
        </authorList>
    </citation>
    <scope>NUCLEOTIDE SEQUENCE</scope>
</reference>
<dbReference type="AlphaFoldDB" id="A0A644WT25"/>
<dbReference type="EMBL" id="VSSQ01001273">
    <property type="protein sequence ID" value="MPM06869.1"/>
    <property type="molecule type" value="Genomic_DNA"/>
</dbReference>
<accession>A0A644WT25</accession>
<comment type="caution">
    <text evidence="1">The sequence shown here is derived from an EMBL/GenBank/DDBJ whole genome shotgun (WGS) entry which is preliminary data.</text>
</comment>
<organism evidence="1">
    <name type="scientific">bioreactor metagenome</name>
    <dbReference type="NCBI Taxonomy" id="1076179"/>
    <lineage>
        <taxon>unclassified sequences</taxon>
        <taxon>metagenomes</taxon>
        <taxon>ecological metagenomes</taxon>
    </lineage>
</organism>
<name>A0A644WT25_9ZZZZ</name>
<sequence>MNLSGLSDELLLQRRVREETLQIGTDAAAVPAEKRQSYPGDSPVIRLSNKRGFQIEKIVFPYFFP</sequence>
<protein>
    <submittedName>
        <fullName evidence="1">Uncharacterized protein</fullName>
    </submittedName>
</protein>
<gene>
    <name evidence="1" type="ORF">SDC9_53172</name>
</gene>
<evidence type="ECO:0000313" key="1">
    <source>
        <dbReference type="EMBL" id="MPM06869.1"/>
    </source>
</evidence>